<sequence length="88" mass="10400">MFRLVSELFSKFLAPSGQHICTFCELRSSLKSPKLKIDPFWLFYERLGRGLQRRRHWQKQLAVDKQQQASLNFKPQQQPAYSVESARS</sequence>
<dbReference type="EMBL" id="JYDU01000094">
    <property type="protein sequence ID" value="KRX93207.1"/>
    <property type="molecule type" value="Genomic_DNA"/>
</dbReference>
<comment type="caution">
    <text evidence="3">The sequence shown here is derived from an EMBL/GenBank/DDBJ whole genome shotgun (WGS) entry which is preliminary data.</text>
</comment>
<protein>
    <submittedName>
        <fullName evidence="3">Uncharacterized protein</fullName>
    </submittedName>
</protein>
<dbReference type="EMBL" id="JYDS01000101">
    <property type="protein sequence ID" value="KRZ25479.1"/>
    <property type="molecule type" value="Genomic_DNA"/>
</dbReference>
<dbReference type="Proteomes" id="UP000054805">
    <property type="component" value="Unassembled WGS sequence"/>
</dbReference>
<dbReference type="Proteomes" id="UP000054815">
    <property type="component" value="Unassembled WGS sequence"/>
</dbReference>
<evidence type="ECO:0000313" key="3">
    <source>
        <dbReference type="EMBL" id="KRY71087.1"/>
    </source>
</evidence>
<dbReference type="AlphaFoldDB" id="A0A0V1EBA7"/>
<feature type="region of interest" description="Disordered" evidence="1">
    <location>
        <begin position="68"/>
        <end position="88"/>
    </location>
</feature>
<dbReference type="Proteomes" id="UP000054632">
    <property type="component" value="Unassembled WGS sequence"/>
</dbReference>
<evidence type="ECO:0000313" key="5">
    <source>
        <dbReference type="EMBL" id="KRZ30667.1"/>
    </source>
</evidence>
<evidence type="ECO:0000313" key="7">
    <source>
        <dbReference type="Proteomes" id="UP000054805"/>
    </source>
</evidence>
<evidence type="ECO:0000313" key="4">
    <source>
        <dbReference type="EMBL" id="KRZ25479.1"/>
    </source>
</evidence>
<name>A0A0V1EBA7_TRIPS</name>
<dbReference type="EMBL" id="JYDV01000127">
    <property type="protein sequence ID" value="KRZ30667.1"/>
    <property type="molecule type" value="Genomic_DNA"/>
</dbReference>
<organism evidence="3 6">
    <name type="scientific">Trichinella pseudospiralis</name>
    <name type="common">Parasitic roundworm</name>
    <dbReference type="NCBI Taxonomy" id="6337"/>
    <lineage>
        <taxon>Eukaryota</taxon>
        <taxon>Metazoa</taxon>
        <taxon>Ecdysozoa</taxon>
        <taxon>Nematoda</taxon>
        <taxon>Enoplea</taxon>
        <taxon>Dorylaimia</taxon>
        <taxon>Trichinellida</taxon>
        <taxon>Trichinellidae</taxon>
        <taxon>Trichinella</taxon>
    </lineage>
</organism>
<dbReference type="Proteomes" id="UP000054826">
    <property type="component" value="Unassembled WGS sequence"/>
</dbReference>
<gene>
    <name evidence="3" type="ORF">T4A_5337</name>
    <name evidence="4" type="ORF">T4B_10671</name>
    <name evidence="5" type="ORF">T4C_6356</name>
    <name evidence="2" type="ORF">T4E_4390</name>
</gene>
<reference evidence="6 7" key="1">
    <citation type="submission" date="2015-01" db="EMBL/GenBank/DDBJ databases">
        <title>Evolution of Trichinella species and genotypes.</title>
        <authorList>
            <person name="Korhonen P.K."/>
            <person name="Edoardo P."/>
            <person name="Giuseppe L.R."/>
            <person name="Gasser R.B."/>
        </authorList>
    </citation>
    <scope>NUCLEOTIDE SEQUENCE [LARGE SCALE GENOMIC DNA]</scope>
    <source>
        <strain evidence="3">ISS13</strain>
        <strain evidence="2">ISS141</strain>
        <strain evidence="5">ISS176</strain>
        <strain evidence="4">ISS588</strain>
    </source>
</reference>
<proteinExistence type="predicted"/>
<evidence type="ECO:0000313" key="2">
    <source>
        <dbReference type="EMBL" id="KRX93207.1"/>
    </source>
</evidence>
<feature type="compositionally biased region" description="Polar residues" evidence="1">
    <location>
        <begin position="68"/>
        <end position="80"/>
    </location>
</feature>
<evidence type="ECO:0000313" key="6">
    <source>
        <dbReference type="Proteomes" id="UP000054632"/>
    </source>
</evidence>
<evidence type="ECO:0000256" key="1">
    <source>
        <dbReference type="SAM" id="MobiDB-lite"/>
    </source>
</evidence>
<accession>A0A0V1EBA7</accession>
<dbReference type="EMBL" id="JYDR01000063">
    <property type="protein sequence ID" value="KRY71087.1"/>
    <property type="molecule type" value="Genomic_DNA"/>
</dbReference>
<keyword evidence="7" id="KW-1185">Reference proteome</keyword>